<evidence type="ECO:0000256" key="2">
    <source>
        <dbReference type="SAM" id="MobiDB-lite"/>
    </source>
</evidence>
<feature type="compositionally biased region" description="Pro residues" evidence="2">
    <location>
        <begin position="464"/>
        <end position="475"/>
    </location>
</feature>
<protein>
    <submittedName>
        <fullName evidence="4">DUF222 domain-containing protein</fullName>
    </submittedName>
</protein>
<name>A0ABU8N8P7_9PSEU</name>
<sequence length="475" mass="51644">MSEPVGAVERALLARTRARFAARGVEHYRLLEDVAELDRAGVAERTGDRLVERLVENLARCDRREAIRLVEEARDLIPRVAVSGEALPPRLPHTAAALADGAVGEAHIAIIRRTMTRIAALEHLTPKVVAEAEQTLAEKARALSPAGLTRAAQRLLAHLDPDGAAPTPGEDGPDTVQLLRHHNGTLDLRARLSDVIAATMIDHGFDVLSGPAGPDDHRDVAVRRAEALKELFAHAFGPGGLITDTRHEPRPDQPATDQSAAEPTEPTEPTDEPAEPTEPTEPTDGQDALIPEPRRPEPEKTSTAAATAPAGSAGRALITVTIDHDWLRRAVGHGVLDNQHLVDAATLRRLACDADIIPVVLGTRSEPLDIGRRSRTVPDALRRALTVRDQGCAFPGCTRRPRRCHAHHIRFWSHGGPTEIDNLVLLCTHHHQQIHHAGWHVEMIDHRPWFTPPPWIDPTRQPRPGGPAPPLPTAA</sequence>
<evidence type="ECO:0000259" key="3">
    <source>
        <dbReference type="SMART" id="SM00507"/>
    </source>
</evidence>
<dbReference type="Proteomes" id="UP001370100">
    <property type="component" value="Unassembled WGS sequence"/>
</dbReference>
<dbReference type="SMART" id="SM00507">
    <property type="entry name" value="HNHc"/>
    <property type="match status" value="1"/>
</dbReference>
<reference evidence="4 5" key="1">
    <citation type="submission" date="2024-03" db="EMBL/GenBank/DDBJ databases">
        <title>Actinomycetospora sp. OC33-EN06, a novel actinomycete isolated from wild orchid (Aerides multiflora).</title>
        <authorList>
            <person name="Suriyachadkun C."/>
        </authorList>
    </citation>
    <scope>NUCLEOTIDE SEQUENCE [LARGE SCALE GENOMIC DNA]</scope>
    <source>
        <strain evidence="4 5">OC33-EN06</strain>
    </source>
</reference>
<dbReference type="EMBL" id="JBBEGL010000005">
    <property type="protein sequence ID" value="MEJ2888732.1"/>
    <property type="molecule type" value="Genomic_DNA"/>
</dbReference>
<dbReference type="InterPro" id="IPR003615">
    <property type="entry name" value="HNH_nuc"/>
</dbReference>
<accession>A0ABU8N8P7</accession>
<dbReference type="Pfam" id="PF01844">
    <property type="entry name" value="HNH"/>
    <property type="match status" value="1"/>
</dbReference>
<feature type="region of interest" description="Disordered" evidence="2">
    <location>
        <begin position="237"/>
        <end position="311"/>
    </location>
</feature>
<dbReference type="CDD" id="cd00085">
    <property type="entry name" value="HNHc"/>
    <property type="match status" value="1"/>
</dbReference>
<feature type="domain" description="HNH nuclease" evidence="3">
    <location>
        <begin position="380"/>
        <end position="432"/>
    </location>
</feature>
<dbReference type="RefSeq" id="WP_337715563.1">
    <property type="nucleotide sequence ID" value="NZ_JBBEGL010000005.1"/>
</dbReference>
<feature type="compositionally biased region" description="Low complexity" evidence="2">
    <location>
        <begin position="301"/>
        <end position="311"/>
    </location>
</feature>
<feature type="region of interest" description="Disordered" evidence="2">
    <location>
        <begin position="454"/>
        <end position="475"/>
    </location>
</feature>
<evidence type="ECO:0000256" key="1">
    <source>
        <dbReference type="ARBA" id="ARBA00023450"/>
    </source>
</evidence>
<evidence type="ECO:0000313" key="4">
    <source>
        <dbReference type="EMBL" id="MEJ2888732.1"/>
    </source>
</evidence>
<keyword evidence="5" id="KW-1185">Reference proteome</keyword>
<dbReference type="InterPro" id="IPR002711">
    <property type="entry name" value="HNH"/>
</dbReference>
<dbReference type="Gene3D" id="1.10.30.50">
    <property type="match status" value="1"/>
</dbReference>
<proteinExistence type="inferred from homology"/>
<gene>
    <name evidence="4" type="ORF">WCD41_19900</name>
</gene>
<dbReference type="Pfam" id="PF02720">
    <property type="entry name" value="DUF222"/>
    <property type="match status" value="2"/>
</dbReference>
<evidence type="ECO:0000313" key="5">
    <source>
        <dbReference type="Proteomes" id="UP001370100"/>
    </source>
</evidence>
<comment type="caution">
    <text evidence="4">The sequence shown here is derived from an EMBL/GenBank/DDBJ whole genome shotgun (WGS) entry which is preliminary data.</text>
</comment>
<organism evidence="4 5">
    <name type="scientific">Actinomycetospora aeridis</name>
    <dbReference type="NCBI Taxonomy" id="3129231"/>
    <lineage>
        <taxon>Bacteria</taxon>
        <taxon>Bacillati</taxon>
        <taxon>Actinomycetota</taxon>
        <taxon>Actinomycetes</taxon>
        <taxon>Pseudonocardiales</taxon>
        <taxon>Pseudonocardiaceae</taxon>
        <taxon>Actinomycetospora</taxon>
    </lineage>
</organism>
<comment type="similarity">
    <text evidence="1">Belongs to the Rv1128c/1148c/1588c/1702c/1945/3466 family.</text>
</comment>
<dbReference type="InterPro" id="IPR003870">
    <property type="entry name" value="DUF222"/>
</dbReference>